<dbReference type="Gene3D" id="1.10.10.10">
    <property type="entry name" value="Winged helix-like DNA-binding domain superfamily/Winged helix DNA-binding domain"/>
    <property type="match status" value="1"/>
</dbReference>
<evidence type="ECO:0000313" key="30">
    <source>
        <dbReference type="EMBL" id="RAL49682.1"/>
    </source>
</evidence>
<dbReference type="InterPro" id="IPR012967">
    <property type="entry name" value="COMT_dimerisation"/>
</dbReference>
<evidence type="ECO:0000256" key="5">
    <source>
        <dbReference type="ARBA" id="ARBA00034481"/>
    </source>
</evidence>
<dbReference type="GO" id="GO:0046983">
    <property type="term" value="F:protein dimerization activity"/>
    <property type="evidence" value="ECO:0007669"/>
    <property type="project" value="InterPro"/>
</dbReference>
<evidence type="ECO:0000256" key="27">
    <source>
        <dbReference type="PIRSR" id="PIRSR005739-1"/>
    </source>
</evidence>
<evidence type="ECO:0000256" key="13">
    <source>
        <dbReference type="ARBA" id="ARBA00052645"/>
    </source>
</evidence>
<evidence type="ECO:0000256" key="20">
    <source>
        <dbReference type="ARBA" id="ARBA00077083"/>
    </source>
</evidence>
<dbReference type="PIRSF" id="PIRSF005739">
    <property type="entry name" value="O-mtase"/>
    <property type="match status" value="1"/>
</dbReference>
<evidence type="ECO:0000256" key="2">
    <source>
        <dbReference type="ARBA" id="ARBA00022679"/>
    </source>
</evidence>
<evidence type="ECO:0000256" key="15">
    <source>
        <dbReference type="ARBA" id="ARBA00066353"/>
    </source>
</evidence>
<dbReference type="GO" id="GO:0009813">
    <property type="term" value="P:flavonoid biosynthetic process"/>
    <property type="evidence" value="ECO:0007669"/>
    <property type="project" value="UniProtKB-ARBA"/>
</dbReference>
<evidence type="ECO:0000256" key="3">
    <source>
        <dbReference type="ARBA" id="ARBA00022691"/>
    </source>
</evidence>
<dbReference type="InterPro" id="IPR016461">
    <property type="entry name" value="COMT-like"/>
</dbReference>
<proteinExistence type="inferred from homology"/>
<evidence type="ECO:0000256" key="1">
    <source>
        <dbReference type="ARBA" id="ARBA00022603"/>
    </source>
</evidence>
<accession>A0A328DVI2</accession>
<reference evidence="30 31" key="1">
    <citation type="submission" date="2018-06" db="EMBL/GenBank/DDBJ databases">
        <title>The Genome of Cuscuta australis (Dodder) Provides Insight into the Evolution of Plant Parasitism.</title>
        <authorList>
            <person name="Liu H."/>
        </authorList>
    </citation>
    <scope>NUCLEOTIDE SEQUENCE [LARGE SCALE GENOMIC DNA]</scope>
    <source>
        <strain evidence="31">cv. Yunnan</strain>
        <tissue evidence="30">Vines</tissue>
    </source>
</reference>
<dbReference type="GO" id="GO:0030757">
    <property type="term" value="F:3-methylquercitin 7-O-methyltransferase activity"/>
    <property type="evidence" value="ECO:0007669"/>
    <property type="project" value="UniProtKB-EC"/>
</dbReference>
<keyword evidence="31" id="KW-1185">Reference proteome</keyword>
<protein>
    <recommendedName>
        <fullName evidence="17">Myricetin 7/4'-O-methyltransferase 2</fullName>
        <ecNumber evidence="15">2.1.1.155</ecNumber>
        <ecNumber evidence="16">2.1.1.82</ecNumber>
    </recommendedName>
    <alternativeName>
        <fullName evidence="19">3',4',5'-trimethyl myricetin 7-O-methyltransferase</fullName>
    </alternativeName>
    <alternativeName>
        <fullName evidence="21">3',5'-dimethyl myricetin 7-O-methyltransferase</fullName>
    </alternativeName>
    <alternativeName>
        <fullName evidence="24">3'-methyl quercetin 4'-O-methyltransferase</fullName>
    </alternativeName>
    <alternativeName>
        <fullName evidence="23">3-methyl quercetin 7-O-methyltransferase</fullName>
    </alternativeName>
    <alternativeName>
        <fullName evidence="25">4'-methyl kaempferol 7-O-methyltransferase</fullName>
    </alternativeName>
    <alternativeName>
        <fullName evidence="26">7-methyl quercetin 4'-O-methyltransferase</fullName>
    </alternativeName>
    <alternativeName>
        <fullName evidence="22">Kaempferol 4'-O-methyltransferase</fullName>
    </alternativeName>
    <alternativeName>
        <fullName evidence="18">Myricetin 7-O-methyltransferase</fullName>
    </alternativeName>
    <alternativeName>
        <fullName evidence="20">Quercetin 7-O-methyltransferase</fullName>
    </alternativeName>
</protein>
<evidence type="ECO:0000256" key="8">
    <source>
        <dbReference type="ARBA" id="ARBA00050865"/>
    </source>
</evidence>
<dbReference type="Proteomes" id="UP000249390">
    <property type="component" value="Unassembled WGS sequence"/>
</dbReference>
<dbReference type="FunFam" id="1.10.10.10:FF:000213">
    <property type="entry name" value="Coniferyl alcohol 9-O-methyltransferase"/>
    <property type="match status" value="1"/>
</dbReference>
<comment type="catalytic activity">
    <reaction evidence="6">
        <text>syringetin + S-adenosyl-L-methionine = 7,3',5'-O-trimethylmyricetin + S-adenosyl-L-homocysteine + H(+)</text>
        <dbReference type="Rhea" id="RHEA:74735"/>
        <dbReference type="ChEBI" id="CHEBI:15378"/>
        <dbReference type="ChEBI" id="CHEBI:57856"/>
        <dbReference type="ChEBI" id="CHEBI:58412"/>
        <dbReference type="ChEBI" id="CHEBI:59789"/>
        <dbReference type="ChEBI" id="CHEBI:194069"/>
    </reaction>
    <physiologicalReaction direction="left-to-right" evidence="6">
        <dbReference type="Rhea" id="RHEA:74736"/>
    </physiologicalReaction>
</comment>
<evidence type="ECO:0000256" key="9">
    <source>
        <dbReference type="ARBA" id="ARBA00050947"/>
    </source>
</evidence>
<evidence type="ECO:0000256" key="25">
    <source>
        <dbReference type="ARBA" id="ARBA00081857"/>
    </source>
</evidence>
<comment type="caution">
    <text evidence="30">The sequence shown here is derived from an EMBL/GenBank/DDBJ whole genome shotgun (WGS) entry which is preliminary data.</text>
</comment>
<sequence length="357" mass="40234">MEANSRPEATMEMLQAQAHIYRYTFGYVNSMVLCLAIQLNIPDIIHAHGKPITVPHLLSALKLAPAKSHFIRSLMRLLTHNGFFDSRKINEEDEEEGYVLTASSRLLLKNQVPNLSPFVLIMTEQVTLGPWHVLTDWLSRKDELGPFEIANGVPFWNLCDTNPGLSTAFNEAMSSNTRMACFVLKDCGHVFEGLKTLVDVGGGTGMIAKLILEVFPSLKCTVLDLPRVVADLPQSDNLRFLGGDMFHSIPPADAIMLKHIMHDWSDEDCVKILKKCREAIINNGAKGGKVIIIDIVIGKEKDTMTEVKLMYDTVMMVLLAGRERTEKEWERLFTEARFTRYTIKPIFGIWSLIEVFP</sequence>
<comment type="catalytic activity">
    <reaction evidence="9">
        <text>kaempferide + S-adenosyl-L-methionine = 7,4'-O-dimethylkaempferol + S-adenosyl-L-homocysteine + H(+)</text>
        <dbReference type="Rhea" id="RHEA:74775"/>
        <dbReference type="ChEBI" id="CHEBI:15378"/>
        <dbReference type="ChEBI" id="CHEBI:57856"/>
        <dbReference type="ChEBI" id="CHEBI:58925"/>
        <dbReference type="ChEBI" id="CHEBI:59789"/>
        <dbReference type="ChEBI" id="CHEBI:194067"/>
    </reaction>
    <physiologicalReaction direction="left-to-right" evidence="9">
        <dbReference type="Rhea" id="RHEA:74776"/>
    </physiologicalReaction>
</comment>
<dbReference type="Gene3D" id="3.40.50.150">
    <property type="entry name" value="Vaccinia Virus protein VP39"/>
    <property type="match status" value="1"/>
</dbReference>
<feature type="active site" description="Proton acceptor" evidence="27">
    <location>
        <position position="262"/>
    </location>
</feature>
<dbReference type="EC" id="2.1.1.155" evidence="15"/>
<organism evidence="30 31">
    <name type="scientific">Cuscuta australis</name>
    <dbReference type="NCBI Taxonomy" id="267555"/>
    <lineage>
        <taxon>Eukaryota</taxon>
        <taxon>Viridiplantae</taxon>
        <taxon>Streptophyta</taxon>
        <taxon>Embryophyta</taxon>
        <taxon>Tracheophyta</taxon>
        <taxon>Spermatophyta</taxon>
        <taxon>Magnoliopsida</taxon>
        <taxon>eudicotyledons</taxon>
        <taxon>Gunneridae</taxon>
        <taxon>Pentapetalae</taxon>
        <taxon>asterids</taxon>
        <taxon>lamiids</taxon>
        <taxon>Solanales</taxon>
        <taxon>Convolvulaceae</taxon>
        <taxon>Cuscuteae</taxon>
        <taxon>Cuscuta</taxon>
        <taxon>Cuscuta subgen. Grammica</taxon>
        <taxon>Cuscuta sect. Cleistogrammica</taxon>
    </lineage>
</organism>
<keyword evidence="3" id="KW-0949">S-adenosyl-L-methionine</keyword>
<comment type="catalytic activity">
    <reaction evidence="7">
        <text>3',4',5,7-tetrahydroxy-3-methoxyflavone + S-adenosyl-L-methionine = 3',4',5-trihydroxy-3,7-dimethoxyflavone + S-adenosyl-L-homocysteine + H(+)</text>
        <dbReference type="Rhea" id="RHEA:16181"/>
        <dbReference type="ChEBI" id="CHEBI:15378"/>
        <dbReference type="ChEBI" id="CHEBI:57856"/>
        <dbReference type="ChEBI" id="CHEBI:57928"/>
        <dbReference type="ChEBI" id="CHEBI:59789"/>
        <dbReference type="ChEBI" id="CHEBI:77710"/>
        <dbReference type="EC" id="2.1.1.82"/>
    </reaction>
    <physiologicalReaction direction="left-to-right" evidence="7">
        <dbReference type="Rhea" id="RHEA:16182"/>
    </physiologicalReaction>
</comment>
<dbReference type="FunFam" id="3.40.50.150:FF:000057">
    <property type="entry name" value="O-methyltransferase ZRP4"/>
    <property type="match status" value="1"/>
</dbReference>
<comment type="similarity">
    <text evidence="5">Belongs to the class I-like SAM-binding methyltransferase superfamily. Cation-independent O-methyltransferase family. COMT subfamily.</text>
</comment>
<evidence type="ECO:0000256" key="17">
    <source>
        <dbReference type="ARBA" id="ARBA00071832"/>
    </source>
</evidence>
<comment type="catalytic activity">
    <reaction evidence="13">
        <text>kaempferol + S-adenosyl-L-methionine = kaempferide + S-adenosyl-L-homocysteine + H(+)</text>
        <dbReference type="Rhea" id="RHEA:15105"/>
        <dbReference type="ChEBI" id="CHEBI:15378"/>
        <dbReference type="ChEBI" id="CHEBI:57856"/>
        <dbReference type="ChEBI" id="CHEBI:58573"/>
        <dbReference type="ChEBI" id="CHEBI:58925"/>
        <dbReference type="ChEBI" id="CHEBI:59789"/>
        <dbReference type="EC" id="2.1.1.155"/>
    </reaction>
    <physiologicalReaction direction="left-to-right" evidence="13">
        <dbReference type="Rhea" id="RHEA:15106"/>
    </physiologicalReaction>
</comment>
<dbReference type="InterPro" id="IPR029063">
    <property type="entry name" value="SAM-dependent_MTases_sf"/>
</dbReference>
<dbReference type="SUPFAM" id="SSF53335">
    <property type="entry name" value="S-adenosyl-L-methionine-dependent methyltransferases"/>
    <property type="match status" value="1"/>
</dbReference>
<dbReference type="GO" id="GO:0032259">
    <property type="term" value="P:methylation"/>
    <property type="evidence" value="ECO:0007669"/>
    <property type="project" value="UniProtKB-KW"/>
</dbReference>
<feature type="domain" description="O-methyltransferase dimerisation" evidence="29">
    <location>
        <begin position="22"/>
        <end position="109"/>
    </location>
</feature>
<dbReference type="AlphaFoldDB" id="A0A328DVI2"/>
<evidence type="ECO:0000256" key="12">
    <source>
        <dbReference type="ARBA" id="ARBA00052350"/>
    </source>
</evidence>
<comment type="catalytic activity">
    <reaction evidence="14">
        <text>myricetin + S-adenosyl-L-methionine = 7-O-methylmyricetin + S-adenosyl-L-homocysteine + H(+)</text>
        <dbReference type="Rhea" id="RHEA:74719"/>
        <dbReference type="ChEBI" id="CHEBI:15378"/>
        <dbReference type="ChEBI" id="CHEBI:57856"/>
        <dbReference type="ChEBI" id="CHEBI:58395"/>
        <dbReference type="ChEBI" id="CHEBI:59789"/>
        <dbReference type="ChEBI" id="CHEBI:194065"/>
    </reaction>
    <physiologicalReaction direction="left-to-right" evidence="14">
        <dbReference type="Rhea" id="RHEA:74720"/>
    </physiologicalReaction>
</comment>
<evidence type="ECO:0000256" key="6">
    <source>
        <dbReference type="ARBA" id="ARBA00050300"/>
    </source>
</evidence>
<evidence type="ECO:0000256" key="22">
    <source>
        <dbReference type="ARBA" id="ARBA00079780"/>
    </source>
</evidence>
<dbReference type="InterPro" id="IPR001077">
    <property type="entry name" value="COMT_C"/>
</dbReference>
<evidence type="ECO:0000259" key="28">
    <source>
        <dbReference type="Pfam" id="PF00891"/>
    </source>
</evidence>
<comment type="catalytic activity">
    <reaction evidence="10">
        <text>3',4',5'-O-trimethylmyricetin + S-adenosyl-L-methionine = 7,3',4',5'-O-tetramethylmyricetin + S-adenosyl-L-homocysteine</text>
        <dbReference type="Rhea" id="RHEA:74739"/>
        <dbReference type="ChEBI" id="CHEBI:57856"/>
        <dbReference type="ChEBI" id="CHEBI:59789"/>
        <dbReference type="ChEBI" id="CHEBI:194070"/>
        <dbReference type="ChEBI" id="CHEBI:194071"/>
    </reaction>
    <physiologicalReaction direction="left-to-right" evidence="10">
        <dbReference type="Rhea" id="RHEA:74740"/>
    </physiologicalReaction>
</comment>
<dbReference type="Pfam" id="PF00891">
    <property type="entry name" value="Methyltransf_2"/>
    <property type="match status" value="1"/>
</dbReference>
<evidence type="ECO:0000259" key="29">
    <source>
        <dbReference type="Pfam" id="PF08100"/>
    </source>
</evidence>
<dbReference type="SUPFAM" id="SSF46785">
    <property type="entry name" value="Winged helix' DNA-binding domain"/>
    <property type="match status" value="1"/>
</dbReference>
<dbReference type="PROSITE" id="PS51683">
    <property type="entry name" value="SAM_OMT_II"/>
    <property type="match status" value="1"/>
</dbReference>
<evidence type="ECO:0000256" key="18">
    <source>
        <dbReference type="ARBA" id="ARBA00075037"/>
    </source>
</evidence>
<evidence type="ECO:0000256" key="14">
    <source>
        <dbReference type="ARBA" id="ARBA00052954"/>
    </source>
</evidence>
<evidence type="ECO:0000256" key="11">
    <source>
        <dbReference type="ARBA" id="ARBA00051832"/>
    </source>
</evidence>
<evidence type="ECO:0000256" key="26">
    <source>
        <dbReference type="ARBA" id="ARBA00082343"/>
    </source>
</evidence>
<dbReference type="InterPro" id="IPR036388">
    <property type="entry name" value="WH-like_DNA-bd_sf"/>
</dbReference>
<keyword evidence="1" id="KW-0489">Methyltransferase</keyword>
<dbReference type="GO" id="GO:0033803">
    <property type="term" value="F:kaempferol 4'-O-methyltransferase activity"/>
    <property type="evidence" value="ECO:0007669"/>
    <property type="project" value="UniProtKB-EC"/>
</dbReference>
<evidence type="ECO:0000256" key="21">
    <source>
        <dbReference type="ARBA" id="ARBA00077867"/>
    </source>
</evidence>
<evidence type="ECO:0000313" key="31">
    <source>
        <dbReference type="Proteomes" id="UP000249390"/>
    </source>
</evidence>
<evidence type="ECO:0000256" key="10">
    <source>
        <dbReference type="ARBA" id="ARBA00051617"/>
    </source>
</evidence>
<keyword evidence="2" id="KW-0808">Transferase</keyword>
<comment type="catalytic activity">
    <reaction evidence="11">
        <text>quercetin + S-adenosyl-L-methionine = rhamnetin + S-adenosyl-L-homocysteine + H(+)</text>
        <dbReference type="Rhea" id="RHEA:73115"/>
        <dbReference type="ChEBI" id="CHEBI:15378"/>
        <dbReference type="ChEBI" id="CHEBI:57694"/>
        <dbReference type="ChEBI" id="CHEBI:57856"/>
        <dbReference type="ChEBI" id="CHEBI:59789"/>
        <dbReference type="ChEBI" id="CHEBI:192706"/>
    </reaction>
    <physiologicalReaction direction="left-to-right" evidence="11">
        <dbReference type="Rhea" id="RHEA:73116"/>
    </physiologicalReaction>
</comment>
<evidence type="ECO:0000256" key="7">
    <source>
        <dbReference type="ARBA" id="ARBA00050798"/>
    </source>
</evidence>
<dbReference type="InterPro" id="IPR036390">
    <property type="entry name" value="WH_DNA-bd_sf"/>
</dbReference>
<evidence type="ECO:0000256" key="23">
    <source>
        <dbReference type="ARBA" id="ARBA00081209"/>
    </source>
</evidence>
<comment type="catalytic activity">
    <reaction evidence="8">
        <text>isorhamnetin + S-adenosyl-L-methionine = 3',4'-O-dimethylquercetin + S-adenosyl-L-homocysteine + 2 H(+)</text>
        <dbReference type="Rhea" id="RHEA:74723"/>
        <dbReference type="ChEBI" id="CHEBI:15378"/>
        <dbReference type="ChEBI" id="CHEBI:57856"/>
        <dbReference type="ChEBI" id="CHEBI:59789"/>
        <dbReference type="ChEBI" id="CHEBI:144055"/>
        <dbReference type="ChEBI" id="CHEBI:194064"/>
    </reaction>
    <physiologicalReaction direction="left-to-right" evidence="8">
        <dbReference type="Rhea" id="RHEA:74724"/>
    </physiologicalReaction>
</comment>
<evidence type="ECO:0000256" key="16">
    <source>
        <dbReference type="ARBA" id="ARBA00066892"/>
    </source>
</evidence>
<evidence type="ECO:0000256" key="19">
    <source>
        <dbReference type="ARBA" id="ARBA00076529"/>
    </source>
</evidence>
<feature type="domain" description="O-methyltransferase C-terminal" evidence="28">
    <location>
        <begin position="131"/>
        <end position="338"/>
    </location>
</feature>
<dbReference type="EC" id="2.1.1.82" evidence="16"/>
<comment type="pathway">
    <text evidence="4">Flavonoid metabolism.</text>
</comment>
<evidence type="ECO:0000256" key="4">
    <source>
        <dbReference type="ARBA" id="ARBA00034479"/>
    </source>
</evidence>
<dbReference type="EMBL" id="NQVE01000076">
    <property type="protein sequence ID" value="RAL49682.1"/>
    <property type="molecule type" value="Genomic_DNA"/>
</dbReference>
<gene>
    <name evidence="30" type="ORF">DM860_001973</name>
</gene>
<name>A0A328DVI2_9ASTE</name>
<evidence type="ECO:0000256" key="24">
    <source>
        <dbReference type="ARBA" id="ARBA00081707"/>
    </source>
</evidence>
<dbReference type="Pfam" id="PF08100">
    <property type="entry name" value="Dimerisation"/>
    <property type="match status" value="1"/>
</dbReference>
<dbReference type="PANTHER" id="PTHR11746">
    <property type="entry name" value="O-METHYLTRANSFERASE"/>
    <property type="match status" value="1"/>
</dbReference>
<comment type="catalytic activity">
    <reaction evidence="12">
        <text>rhamnetin + S-adenosyl-L-methionine = 7,4'-O-dimethylquercetin + S-adenosyl-L-homocysteine + H(+)</text>
        <dbReference type="Rhea" id="RHEA:74731"/>
        <dbReference type="ChEBI" id="CHEBI:15378"/>
        <dbReference type="ChEBI" id="CHEBI:57856"/>
        <dbReference type="ChEBI" id="CHEBI:59789"/>
        <dbReference type="ChEBI" id="CHEBI:192706"/>
        <dbReference type="ChEBI" id="CHEBI:194068"/>
    </reaction>
    <physiologicalReaction direction="left-to-right" evidence="12">
        <dbReference type="Rhea" id="RHEA:74732"/>
    </physiologicalReaction>
</comment>